<dbReference type="AlphaFoldDB" id="A0A250J2S1"/>
<evidence type="ECO:0000256" key="1">
    <source>
        <dbReference type="SAM" id="MobiDB-lite"/>
    </source>
</evidence>
<organism evidence="2 3">
    <name type="scientific">Cystobacter fuscus</name>
    <dbReference type="NCBI Taxonomy" id="43"/>
    <lineage>
        <taxon>Bacteria</taxon>
        <taxon>Pseudomonadati</taxon>
        <taxon>Myxococcota</taxon>
        <taxon>Myxococcia</taxon>
        <taxon>Myxococcales</taxon>
        <taxon>Cystobacterineae</taxon>
        <taxon>Archangiaceae</taxon>
        <taxon>Cystobacter</taxon>
    </lineage>
</organism>
<protein>
    <submittedName>
        <fullName evidence="2">Uncharacterized protein</fullName>
    </submittedName>
</protein>
<dbReference type="KEGG" id="cfus:CYFUS_003298"/>
<feature type="compositionally biased region" description="Basic and acidic residues" evidence="1">
    <location>
        <begin position="136"/>
        <end position="151"/>
    </location>
</feature>
<proteinExistence type="predicted"/>
<feature type="region of interest" description="Disordered" evidence="1">
    <location>
        <begin position="1"/>
        <end position="64"/>
    </location>
</feature>
<dbReference type="EMBL" id="CP022098">
    <property type="protein sequence ID" value="ATB37873.1"/>
    <property type="molecule type" value="Genomic_DNA"/>
</dbReference>
<feature type="compositionally biased region" description="Low complexity" evidence="1">
    <location>
        <begin position="1"/>
        <end position="10"/>
    </location>
</feature>
<sequence length="242" mass="23207">MEGTSGAMEGIAGGGGGWSAAGGGGGGRPPPALETGRPEPGAGGGTTGTAALDSGVPPGRRVMGTAGMAALDSGVAPGRGAAGTLPAGAGGGLAGAAERVGTRAVGRKEGSFGGTPTAGRVPKGAPVEGAVGSPVEEGRTPDGGDSGRDPSDTVDTLTVGRWPGSEGMSGGGGGGGLPAPLCGGCDIARLYLPRRGAATAGRSAPPWPASWSCWLAWMERWMSASDRPEDMVSVVDVFCPVS</sequence>
<gene>
    <name evidence="2" type="ORF">CYFUS_003298</name>
</gene>
<feature type="compositionally biased region" description="Gly residues" evidence="1">
    <location>
        <begin position="11"/>
        <end position="27"/>
    </location>
</feature>
<dbReference type="Proteomes" id="UP000217257">
    <property type="component" value="Chromosome"/>
</dbReference>
<name>A0A250J2S1_9BACT</name>
<evidence type="ECO:0000313" key="3">
    <source>
        <dbReference type="Proteomes" id="UP000217257"/>
    </source>
</evidence>
<accession>A0A250J2S1</accession>
<evidence type="ECO:0000313" key="2">
    <source>
        <dbReference type="EMBL" id="ATB37873.1"/>
    </source>
</evidence>
<reference evidence="2 3" key="1">
    <citation type="submission" date="2017-06" db="EMBL/GenBank/DDBJ databases">
        <title>Sequencing and comparative analysis of myxobacterial genomes.</title>
        <authorList>
            <person name="Rupp O."/>
            <person name="Goesmann A."/>
            <person name="Sogaard-Andersen L."/>
        </authorList>
    </citation>
    <scope>NUCLEOTIDE SEQUENCE [LARGE SCALE GENOMIC DNA]</scope>
    <source>
        <strain evidence="2 3">DSM 52655</strain>
    </source>
</reference>
<feature type="region of interest" description="Disordered" evidence="1">
    <location>
        <begin position="107"/>
        <end position="173"/>
    </location>
</feature>